<evidence type="ECO:0000256" key="7">
    <source>
        <dbReference type="SAM" id="Phobius"/>
    </source>
</evidence>
<feature type="compositionally biased region" description="Basic and acidic residues" evidence="6">
    <location>
        <begin position="1"/>
        <end position="15"/>
    </location>
</feature>
<evidence type="ECO:0000256" key="5">
    <source>
        <dbReference type="ARBA" id="ARBA00023136"/>
    </source>
</evidence>
<evidence type="ECO:0000256" key="2">
    <source>
        <dbReference type="ARBA" id="ARBA00022475"/>
    </source>
</evidence>
<feature type="transmembrane region" description="Helical" evidence="7">
    <location>
        <begin position="255"/>
        <end position="276"/>
    </location>
</feature>
<dbReference type="InterPro" id="IPR037185">
    <property type="entry name" value="EmrE-like"/>
</dbReference>
<feature type="transmembrane region" description="Helical" evidence="7">
    <location>
        <begin position="222"/>
        <end position="243"/>
    </location>
</feature>
<evidence type="ECO:0000313" key="12">
    <source>
        <dbReference type="Proteomes" id="UP000182800"/>
    </source>
</evidence>
<dbReference type="GO" id="GO:0005886">
    <property type="term" value="C:plasma membrane"/>
    <property type="evidence" value="ECO:0007669"/>
    <property type="project" value="UniProtKB-SubCell"/>
</dbReference>
<keyword evidence="4 7" id="KW-1133">Transmembrane helix</keyword>
<feature type="transmembrane region" description="Helical" evidence="7">
    <location>
        <begin position="288"/>
        <end position="307"/>
    </location>
</feature>
<sequence>MTDSRHPDDNGKIDADPESGPADGRKGPTPRLLRFVTTPIGWLFGQAYLLLALTMLMWGGNAVASRLAVGEISPMALTCLRWTVVIVIAVAIAHKELVREWPLLREKLPMIIGMGALGFTGFNALFYVGAHYTTAVNLTIIQGAMPIIVLIGALLVYGTRITPLQVAGTIVTLTGVALVATRGELATLLQFAFNPGDLLMLCACVLYAGYTLGLRNRPQVSGLAFFAILAIIAFITAVPLLGIEIAMGQVRWPTLNGWLIILYVSLFPSLIAQLCFMRAVELIGPGRSGLFVNLVPIFGAGLAVMILAEPFRIYHAAALAFVLGGIALAERKRGQ</sequence>
<feature type="region of interest" description="Disordered" evidence="6">
    <location>
        <begin position="1"/>
        <end position="30"/>
    </location>
</feature>
<feature type="domain" description="EamA" evidence="8">
    <location>
        <begin position="195"/>
        <end position="328"/>
    </location>
</feature>
<feature type="transmembrane region" description="Helical" evidence="7">
    <location>
        <begin position="80"/>
        <end position="98"/>
    </location>
</feature>
<reference evidence="9 11" key="1">
    <citation type="submission" date="2015-09" db="EMBL/GenBank/DDBJ databases">
        <title>Identification and resolution of microdiversity through metagenomic sequencing of parallel consortia.</title>
        <authorList>
            <person name="Nelson W.C."/>
            <person name="Romine M.F."/>
            <person name="Lindemann S.R."/>
        </authorList>
    </citation>
    <scope>NUCLEOTIDE SEQUENCE [LARGE SCALE GENOMIC DNA]</scope>
    <source>
        <strain evidence="9">HL-109</strain>
    </source>
</reference>
<protein>
    <submittedName>
        <fullName evidence="10">Permease of the drug/metabolite transporter (DMT) superfamily</fullName>
    </submittedName>
    <submittedName>
        <fullName evidence="9">Permeases of the drug/metabolite transporter (DMT) superfamily</fullName>
    </submittedName>
</protein>
<dbReference type="AlphaFoldDB" id="A0A0P7Y2E5"/>
<dbReference type="PANTHER" id="PTHR32322:SF18">
    <property type="entry name" value="S-ADENOSYLMETHIONINE_S-ADENOSYLHOMOCYSTEINE TRANSPORTER"/>
    <property type="match status" value="1"/>
</dbReference>
<feature type="transmembrane region" description="Helical" evidence="7">
    <location>
        <begin position="188"/>
        <end position="210"/>
    </location>
</feature>
<evidence type="ECO:0000256" key="1">
    <source>
        <dbReference type="ARBA" id="ARBA00004651"/>
    </source>
</evidence>
<evidence type="ECO:0000256" key="6">
    <source>
        <dbReference type="SAM" id="MobiDB-lite"/>
    </source>
</evidence>
<dbReference type="PANTHER" id="PTHR32322">
    <property type="entry name" value="INNER MEMBRANE TRANSPORTER"/>
    <property type="match status" value="1"/>
</dbReference>
<keyword evidence="5 7" id="KW-0472">Membrane</keyword>
<feature type="transmembrane region" description="Helical" evidence="7">
    <location>
        <begin position="313"/>
        <end position="329"/>
    </location>
</feature>
<keyword evidence="2" id="KW-1003">Cell membrane</keyword>
<dbReference type="SUPFAM" id="SSF103481">
    <property type="entry name" value="Multidrug resistance efflux transporter EmrE"/>
    <property type="match status" value="2"/>
</dbReference>
<comment type="caution">
    <text evidence="9">The sequence shown here is derived from an EMBL/GenBank/DDBJ whole genome shotgun (WGS) entry which is preliminary data.</text>
</comment>
<reference evidence="10 12" key="2">
    <citation type="submission" date="2016-08" db="EMBL/GenBank/DDBJ databases">
        <authorList>
            <person name="Varghese N."/>
            <person name="Submissions Spin"/>
        </authorList>
    </citation>
    <scope>NUCLEOTIDE SEQUENCE [LARGE SCALE GENOMIC DNA]</scope>
    <source>
        <strain evidence="10 12">HL-109</strain>
    </source>
</reference>
<proteinExistence type="predicted"/>
<dbReference type="EMBL" id="LJSX01000014">
    <property type="protein sequence ID" value="KPQ10589.1"/>
    <property type="molecule type" value="Genomic_DNA"/>
</dbReference>
<dbReference type="PATRIC" id="fig|1653334.4.peg.3350"/>
<name>A0A0P7Y2E5_9HYPH</name>
<dbReference type="EMBL" id="FMBM01000001">
    <property type="protein sequence ID" value="SCC79270.1"/>
    <property type="molecule type" value="Genomic_DNA"/>
</dbReference>
<keyword evidence="12" id="KW-1185">Reference proteome</keyword>
<evidence type="ECO:0000256" key="4">
    <source>
        <dbReference type="ARBA" id="ARBA00022989"/>
    </source>
</evidence>
<dbReference type="OrthoDB" id="9806889at2"/>
<evidence type="ECO:0000256" key="3">
    <source>
        <dbReference type="ARBA" id="ARBA00022692"/>
    </source>
</evidence>
<keyword evidence="3 7" id="KW-0812">Transmembrane</keyword>
<gene>
    <name evidence="10" type="ORF">GA0071312_0778</name>
    <name evidence="9" type="ORF">HLUCCO17_10115</name>
</gene>
<feature type="transmembrane region" description="Helical" evidence="7">
    <location>
        <begin position="135"/>
        <end position="157"/>
    </location>
</feature>
<evidence type="ECO:0000313" key="11">
    <source>
        <dbReference type="Proteomes" id="UP000050497"/>
    </source>
</evidence>
<accession>A0A0P7Y2E5</accession>
<dbReference type="Proteomes" id="UP000050497">
    <property type="component" value="Unassembled WGS sequence"/>
</dbReference>
<dbReference type="Proteomes" id="UP000182800">
    <property type="component" value="Unassembled WGS sequence"/>
</dbReference>
<organism evidence="9 11">
    <name type="scientific">Saliniramus fredricksonii</name>
    <dbReference type="NCBI Taxonomy" id="1653334"/>
    <lineage>
        <taxon>Bacteria</taxon>
        <taxon>Pseudomonadati</taxon>
        <taxon>Pseudomonadota</taxon>
        <taxon>Alphaproteobacteria</taxon>
        <taxon>Hyphomicrobiales</taxon>
        <taxon>Salinarimonadaceae</taxon>
        <taxon>Saliniramus</taxon>
    </lineage>
</organism>
<dbReference type="InterPro" id="IPR000620">
    <property type="entry name" value="EamA_dom"/>
</dbReference>
<dbReference type="Pfam" id="PF00892">
    <property type="entry name" value="EamA"/>
    <property type="match status" value="2"/>
</dbReference>
<evidence type="ECO:0000259" key="8">
    <source>
        <dbReference type="Pfam" id="PF00892"/>
    </source>
</evidence>
<evidence type="ECO:0000313" key="9">
    <source>
        <dbReference type="EMBL" id="KPQ10589.1"/>
    </source>
</evidence>
<evidence type="ECO:0000313" key="10">
    <source>
        <dbReference type="EMBL" id="SCC79270.1"/>
    </source>
</evidence>
<feature type="domain" description="EamA" evidence="8">
    <location>
        <begin position="47"/>
        <end position="180"/>
    </location>
</feature>
<dbReference type="InterPro" id="IPR050638">
    <property type="entry name" value="AA-Vitamin_Transporters"/>
</dbReference>
<comment type="subcellular location">
    <subcellularLocation>
        <location evidence="1">Cell membrane</location>
        <topology evidence="1">Multi-pass membrane protein</topology>
    </subcellularLocation>
</comment>
<feature type="transmembrane region" description="Helical" evidence="7">
    <location>
        <begin position="110"/>
        <end position="129"/>
    </location>
</feature>
<dbReference type="STRING" id="1653334.GA0071312_0778"/>
<feature type="transmembrane region" description="Helical" evidence="7">
    <location>
        <begin position="40"/>
        <end position="60"/>
    </location>
</feature>